<keyword evidence="24" id="KW-1185">Reference proteome</keyword>
<dbReference type="AlphaFoldDB" id="A0ABC8QSP8"/>
<evidence type="ECO:0000256" key="18">
    <source>
        <dbReference type="ARBA" id="ARBA00047899"/>
    </source>
</evidence>
<protein>
    <recommendedName>
        <fullName evidence="2">non-specific serine/threonine protein kinase</fullName>
        <ecNumber evidence="2">2.7.11.1</ecNumber>
    </recommendedName>
</protein>
<comment type="caution">
    <text evidence="23">The sequence shown here is derived from an EMBL/GenBank/DDBJ whole genome shotgun (WGS) entry which is preliminary data.</text>
</comment>
<dbReference type="PANTHER" id="PTHR27008:SF499">
    <property type="entry name" value="OS06G0581500 PROTEIN"/>
    <property type="match status" value="1"/>
</dbReference>
<organism evidence="23 24">
    <name type="scientific">Ilex paraguariensis</name>
    <name type="common">yerba mate</name>
    <dbReference type="NCBI Taxonomy" id="185542"/>
    <lineage>
        <taxon>Eukaryota</taxon>
        <taxon>Viridiplantae</taxon>
        <taxon>Streptophyta</taxon>
        <taxon>Embryophyta</taxon>
        <taxon>Tracheophyta</taxon>
        <taxon>Spermatophyta</taxon>
        <taxon>Magnoliopsida</taxon>
        <taxon>eudicotyledons</taxon>
        <taxon>Gunneridae</taxon>
        <taxon>Pentapetalae</taxon>
        <taxon>asterids</taxon>
        <taxon>campanulids</taxon>
        <taxon>Aquifoliales</taxon>
        <taxon>Aquifoliaceae</taxon>
        <taxon>Ilex</taxon>
    </lineage>
</organism>
<dbReference type="InterPro" id="IPR017441">
    <property type="entry name" value="Protein_kinase_ATP_BS"/>
</dbReference>
<feature type="binding site" evidence="20">
    <location>
        <position position="443"/>
    </location>
    <ligand>
        <name>ATP</name>
        <dbReference type="ChEBI" id="CHEBI:30616"/>
    </ligand>
</feature>
<dbReference type="Gene3D" id="3.30.200.20">
    <property type="entry name" value="Phosphorylase Kinase, domain 1"/>
    <property type="match status" value="1"/>
</dbReference>
<keyword evidence="6" id="KW-0433">Leucine-rich repeat</keyword>
<evidence type="ECO:0000256" key="5">
    <source>
        <dbReference type="ARBA" id="ARBA00022553"/>
    </source>
</evidence>
<dbReference type="Proteomes" id="UP001642360">
    <property type="component" value="Unassembled WGS sequence"/>
</dbReference>
<dbReference type="InterPro" id="IPR011009">
    <property type="entry name" value="Kinase-like_dom_sf"/>
</dbReference>
<keyword evidence="17" id="KW-0325">Glycoprotein</keyword>
<keyword evidence="13 20" id="KW-0067">ATP-binding</keyword>
<dbReference type="Pfam" id="PF23598">
    <property type="entry name" value="LRR_14"/>
    <property type="match status" value="1"/>
</dbReference>
<keyword evidence="12" id="KW-0418">Kinase</keyword>
<evidence type="ECO:0000256" key="15">
    <source>
        <dbReference type="ARBA" id="ARBA00023136"/>
    </source>
</evidence>
<dbReference type="SMART" id="SM00220">
    <property type="entry name" value="S_TKc"/>
    <property type="match status" value="1"/>
</dbReference>
<evidence type="ECO:0000256" key="12">
    <source>
        <dbReference type="ARBA" id="ARBA00022777"/>
    </source>
</evidence>
<dbReference type="Pfam" id="PF00560">
    <property type="entry name" value="LRR_1"/>
    <property type="match status" value="1"/>
</dbReference>
<dbReference type="InterPro" id="IPR055414">
    <property type="entry name" value="LRR_R13L4/SHOC2-like"/>
</dbReference>
<keyword evidence="8 21" id="KW-0812">Transmembrane</keyword>
<evidence type="ECO:0000256" key="17">
    <source>
        <dbReference type="ARBA" id="ARBA00023180"/>
    </source>
</evidence>
<evidence type="ECO:0000256" key="20">
    <source>
        <dbReference type="PROSITE-ProRule" id="PRU10141"/>
    </source>
</evidence>
<dbReference type="Gene3D" id="1.10.510.10">
    <property type="entry name" value="Transferase(Phosphotransferase) domain 1"/>
    <property type="match status" value="1"/>
</dbReference>
<dbReference type="GO" id="GO:0004674">
    <property type="term" value="F:protein serine/threonine kinase activity"/>
    <property type="evidence" value="ECO:0007669"/>
    <property type="project" value="UniProtKB-KW"/>
</dbReference>
<dbReference type="Gene3D" id="3.80.10.10">
    <property type="entry name" value="Ribonuclease Inhibitor"/>
    <property type="match status" value="1"/>
</dbReference>
<dbReference type="PROSITE" id="PS50011">
    <property type="entry name" value="PROTEIN_KINASE_DOM"/>
    <property type="match status" value="1"/>
</dbReference>
<keyword evidence="5" id="KW-0597">Phosphoprotein</keyword>
<dbReference type="EMBL" id="CAUOFW020000725">
    <property type="protein sequence ID" value="CAK9135771.1"/>
    <property type="molecule type" value="Genomic_DNA"/>
</dbReference>
<keyword evidence="4" id="KW-0723">Serine/threonine-protein kinase</keyword>
<dbReference type="PROSITE" id="PS00107">
    <property type="entry name" value="PROTEIN_KINASE_ATP"/>
    <property type="match status" value="1"/>
</dbReference>
<evidence type="ECO:0000256" key="14">
    <source>
        <dbReference type="ARBA" id="ARBA00022989"/>
    </source>
</evidence>
<evidence type="ECO:0000256" key="10">
    <source>
        <dbReference type="ARBA" id="ARBA00022737"/>
    </source>
</evidence>
<dbReference type="Pfam" id="PF00069">
    <property type="entry name" value="Pkinase"/>
    <property type="match status" value="1"/>
</dbReference>
<comment type="catalytic activity">
    <reaction evidence="18">
        <text>L-threonyl-[protein] + ATP = O-phospho-L-threonyl-[protein] + ADP + H(+)</text>
        <dbReference type="Rhea" id="RHEA:46608"/>
        <dbReference type="Rhea" id="RHEA-COMP:11060"/>
        <dbReference type="Rhea" id="RHEA-COMP:11605"/>
        <dbReference type="ChEBI" id="CHEBI:15378"/>
        <dbReference type="ChEBI" id="CHEBI:30013"/>
        <dbReference type="ChEBI" id="CHEBI:30616"/>
        <dbReference type="ChEBI" id="CHEBI:61977"/>
        <dbReference type="ChEBI" id="CHEBI:456216"/>
        <dbReference type="EC" id="2.7.11.1"/>
    </reaction>
</comment>
<feature type="domain" description="Protein kinase" evidence="22">
    <location>
        <begin position="414"/>
        <end position="714"/>
    </location>
</feature>
<keyword evidence="11 20" id="KW-0547">Nucleotide-binding</keyword>
<evidence type="ECO:0000256" key="4">
    <source>
        <dbReference type="ARBA" id="ARBA00022527"/>
    </source>
</evidence>
<keyword evidence="15 21" id="KW-0472">Membrane</keyword>
<evidence type="ECO:0000256" key="21">
    <source>
        <dbReference type="SAM" id="Phobius"/>
    </source>
</evidence>
<evidence type="ECO:0000256" key="13">
    <source>
        <dbReference type="ARBA" id="ARBA00022840"/>
    </source>
</evidence>
<evidence type="ECO:0000256" key="3">
    <source>
        <dbReference type="ARBA" id="ARBA00022475"/>
    </source>
</evidence>
<evidence type="ECO:0000256" key="1">
    <source>
        <dbReference type="ARBA" id="ARBA00004162"/>
    </source>
</evidence>
<dbReference type="InterPro" id="IPR000719">
    <property type="entry name" value="Prot_kinase_dom"/>
</dbReference>
<dbReference type="FunFam" id="3.80.10.10:FF:000095">
    <property type="entry name" value="LRR receptor-like serine/threonine-protein kinase GSO1"/>
    <property type="match status" value="1"/>
</dbReference>
<feature type="transmembrane region" description="Helical" evidence="21">
    <location>
        <begin position="361"/>
        <end position="380"/>
    </location>
</feature>
<sequence>MEILDVNTNTISGPVPLDLGQRMTNLRWINLGYNSLGTGGAGDLRFIDSLTNCTELQNLAIYANGFGGVLPDAIVNLSTQLNQFLAGGNQFVGSIPSSITNFVNLATLGLESNYFSGTILFDIGKLKDLQILSLGTNELSGAIPSSIGNLTRLFELSLEENNFTGSIHWSIDNITGLQSVNLSYNSFVGSIPKAIGGLSSLSSLNLAHNSFIDALPEEIGKLQNLEVLDLSENKWSGGMPNNLGHCLRLEQLYLEDNTFQGQIPSSFSSLKGIVDLDLSRNNLSGQIPVDLEKLMLLKNLNLSFNNLQGEVPSEGVFKNISIVSLQGNLELCGGIPELRLSACPLQKTANERHNLAFRFEIIAPVVVVSITLAALLVFLYRKRKSEKTFNSQSSVEEEFLRVSYNDLLKATDGFSLTNLIGNGSFGTVYKGILHQDEKLVAVKGLNLEQLGASKSFIAECEALRNTRHRKNLLKLITACSSVDHEGNDFKALVFEFMPNRSLEDWLHPRGDASSQSRNLSLAQRLSIAIDVASALYYLHNSCERPIIHSDLKPSNVLLNEDMTANVGDFRLVKFLAISGTQINRGHTESTVIKGSIGYIAPEYALGRKRSKAGDVYSYGILLLEMLTGKGPTDDMFVNGLSLYEFSKRALPEQVMEIVDPRLLLEESNVAVNNTENQEVREAKQRECLISLVRIGVACSAESPGERMDIKDALK</sequence>
<evidence type="ECO:0000256" key="16">
    <source>
        <dbReference type="ARBA" id="ARBA00023170"/>
    </source>
</evidence>
<dbReference type="GO" id="GO:0005886">
    <property type="term" value="C:plasma membrane"/>
    <property type="evidence" value="ECO:0007669"/>
    <property type="project" value="UniProtKB-SubCell"/>
</dbReference>
<keyword evidence="3" id="KW-1003">Cell membrane</keyword>
<name>A0ABC8QSP8_9AQUA</name>
<keyword evidence="14 21" id="KW-1133">Transmembrane helix</keyword>
<dbReference type="InterPro" id="IPR001611">
    <property type="entry name" value="Leu-rich_rpt"/>
</dbReference>
<evidence type="ECO:0000256" key="8">
    <source>
        <dbReference type="ARBA" id="ARBA00022692"/>
    </source>
</evidence>
<dbReference type="GO" id="GO:0005524">
    <property type="term" value="F:ATP binding"/>
    <property type="evidence" value="ECO:0007669"/>
    <property type="project" value="UniProtKB-UniRule"/>
</dbReference>
<evidence type="ECO:0000256" key="19">
    <source>
        <dbReference type="ARBA" id="ARBA00048679"/>
    </source>
</evidence>
<reference evidence="23 24" key="1">
    <citation type="submission" date="2024-02" db="EMBL/GenBank/DDBJ databases">
        <authorList>
            <person name="Vignale AGUSTIN F."/>
            <person name="Sosa J E."/>
            <person name="Modenutti C."/>
        </authorList>
    </citation>
    <scope>NUCLEOTIDE SEQUENCE [LARGE SCALE GENOMIC DNA]</scope>
</reference>
<evidence type="ECO:0000256" key="6">
    <source>
        <dbReference type="ARBA" id="ARBA00022614"/>
    </source>
</evidence>
<dbReference type="SUPFAM" id="SSF52058">
    <property type="entry name" value="L domain-like"/>
    <property type="match status" value="2"/>
</dbReference>
<dbReference type="EC" id="2.7.11.1" evidence="2"/>
<dbReference type="InterPro" id="IPR008271">
    <property type="entry name" value="Ser/Thr_kinase_AS"/>
</dbReference>
<evidence type="ECO:0000256" key="11">
    <source>
        <dbReference type="ARBA" id="ARBA00022741"/>
    </source>
</evidence>
<keyword evidence="7" id="KW-0808">Transferase</keyword>
<keyword evidence="10" id="KW-0677">Repeat</keyword>
<dbReference type="FunFam" id="1.10.510.10:FF:000358">
    <property type="entry name" value="Putative leucine-rich repeat receptor-like serine/threonine-protein kinase"/>
    <property type="match status" value="1"/>
</dbReference>
<keyword evidence="9" id="KW-0732">Signal</keyword>
<dbReference type="FunFam" id="3.30.200.20:FF:000432">
    <property type="entry name" value="LRR receptor-like serine/threonine-protein kinase EFR"/>
    <property type="match status" value="1"/>
</dbReference>
<dbReference type="PANTHER" id="PTHR27008">
    <property type="entry name" value="OS04G0122200 PROTEIN"/>
    <property type="match status" value="1"/>
</dbReference>
<evidence type="ECO:0000313" key="23">
    <source>
        <dbReference type="EMBL" id="CAK9135771.1"/>
    </source>
</evidence>
<comment type="catalytic activity">
    <reaction evidence="19">
        <text>L-seryl-[protein] + ATP = O-phospho-L-seryl-[protein] + ADP + H(+)</text>
        <dbReference type="Rhea" id="RHEA:17989"/>
        <dbReference type="Rhea" id="RHEA-COMP:9863"/>
        <dbReference type="Rhea" id="RHEA-COMP:11604"/>
        <dbReference type="ChEBI" id="CHEBI:15378"/>
        <dbReference type="ChEBI" id="CHEBI:29999"/>
        <dbReference type="ChEBI" id="CHEBI:30616"/>
        <dbReference type="ChEBI" id="CHEBI:83421"/>
        <dbReference type="ChEBI" id="CHEBI:456216"/>
        <dbReference type="EC" id="2.7.11.1"/>
    </reaction>
</comment>
<evidence type="ECO:0000256" key="9">
    <source>
        <dbReference type="ARBA" id="ARBA00022729"/>
    </source>
</evidence>
<comment type="subcellular location">
    <subcellularLocation>
        <location evidence="1">Cell membrane</location>
        <topology evidence="1">Single-pass membrane protein</topology>
    </subcellularLocation>
</comment>
<evidence type="ECO:0000256" key="7">
    <source>
        <dbReference type="ARBA" id="ARBA00022679"/>
    </source>
</evidence>
<keyword evidence="16" id="KW-0675">Receptor</keyword>
<dbReference type="SUPFAM" id="SSF56112">
    <property type="entry name" value="Protein kinase-like (PK-like)"/>
    <property type="match status" value="1"/>
</dbReference>
<dbReference type="InterPro" id="IPR051809">
    <property type="entry name" value="Plant_receptor-like_S/T_kinase"/>
</dbReference>
<gene>
    <name evidence="23" type="ORF">ILEXP_LOCUS2731</name>
</gene>
<accession>A0ABC8QSP8</accession>
<proteinExistence type="predicted"/>
<evidence type="ECO:0000259" key="22">
    <source>
        <dbReference type="PROSITE" id="PS50011"/>
    </source>
</evidence>
<evidence type="ECO:0000256" key="2">
    <source>
        <dbReference type="ARBA" id="ARBA00012513"/>
    </source>
</evidence>
<dbReference type="PROSITE" id="PS00108">
    <property type="entry name" value="PROTEIN_KINASE_ST"/>
    <property type="match status" value="1"/>
</dbReference>
<evidence type="ECO:0000313" key="24">
    <source>
        <dbReference type="Proteomes" id="UP001642360"/>
    </source>
</evidence>
<dbReference type="InterPro" id="IPR032675">
    <property type="entry name" value="LRR_dom_sf"/>
</dbReference>